<keyword evidence="4" id="KW-1185">Reference proteome</keyword>
<dbReference type="Proteomes" id="UP001231189">
    <property type="component" value="Unassembled WGS sequence"/>
</dbReference>
<evidence type="ECO:0000313" key="3">
    <source>
        <dbReference type="EMBL" id="KAK1604495.1"/>
    </source>
</evidence>
<evidence type="ECO:0000256" key="2">
    <source>
        <dbReference type="ARBA" id="ARBA00023315"/>
    </source>
</evidence>
<gene>
    <name evidence="3" type="ORF">QYE76_028168</name>
</gene>
<dbReference type="InterPro" id="IPR051504">
    <property type="entry name" value="Plant_metabolite_acyltrans"/>
</dbReference>
<dbReference type="EMBL" id="JAUUTY010000007">
    <property type="protein sequence ID" value="KAK1604495.1"/>
    <property type="molecule type" value="Genomic_DNA"/>
</dbReference>
<dbReference type="Gene3D" id="3.30.559.10">
    <property type="entry name" value="Chloramphenicol acetyltransferase-like domain"/>
    <property type="match status" value="2"/>
</dbReference>
<evidence type="ECO:0000256" key="1">
    <source>
        <dbReference type="ARBA" id="ARBA00022679"/>
    </source>
</evidence>
<evidence type="ECO:0000313" key="4">
    <source>
        <dbReference type="Proteomes" id="UP001231189"/>
    </source>
</evidence>
<protein>
    <recommendedName>
        <fullName evidence="5">Anthocyanin 5-aromatic acyltransferase</fullName>
    </recommendedName>
</protein>
<keyword evidence="2" id="KW-0012">Acyltransferase</keyword>
<accession>A0AAD8QLD7</accession>
<name>A0AAD8QLD7_LOLMU</name>
<dbReference type="AlphaFoldDB" id="A0AAD8QLD7"/>
<organism evidence="3 4">
    <name type="scientific">Lolium multiflorum</name>
    <name type="common">Italian ryegrass</name>
    <name type="synonym">Lolium perenne subsp. multiflorum</name>
    <dbReference type="NCBI Taxonomy" id="4521"/>
    <lineage>
        <taxon>Eukaryota</taxon>
        <taxon>Viridiplantae</taxon>
        <taxon>Streptophyta</taxon>
        <taxon>Embryophyta</taxon>
        <taxon>Tracheophyta</taxon>
        <taxon>Spermatophyta</taxon>
        <taxon>Magnoliopsida</taxon>
        <taxon>Liliopsida</taxon>
        <taxon>Poales</taxon>
        <taxon>Poaceae</taxon>
        <taxon>BOP clade</taxon>
        <taxon>Pooideae</taxon>
        <taxon>Poodae</taxon>
        <taxon>Poeae</taxon>
        <taxon>Poeae Chloroplast Group 2 (Poeae type)</taxon>
        <taxon>Loliodinae</taxon>
        <taxon>Loliinae</taxon>
        <taxon>Lolium</taxon>
    </lineage>
</organism>
<evidence type="ECO:0008006" key="5">
    <source>
        <dbReference type="Google" id="ProtNLM"/>
    </source>
</evidence>
<comment type="caution">
    <text evidence="3">The sequence shown here is derived from an EMBL/GenBank/DDBJ whole genome shotgun (WGS) entry which is preliminary data.</text>
</comment>
<dbReference type="GO" id="GO:0016747">
    <property type="term" value="F:acyltransferase activity, transferring groups other than amino-acyl groups"/>
    <property type="evidence" value="ECO:0007669"/>
    <property type="project" value="UniProtKB-ARBA"/>
</dbReference>
<dbReference type="Pfam" id="PF02458">
    <property type="entry name" value="Transferase"/>
    <property type="match status" value="1"/>
</dbReference>
<dbReference type="PANTHER" id="PTHR31625">
    <property type="match status" value="1"/>
</dbReference>
<proteinExistence type="predicted"/>
<keyword evidence="1" id="KW-0808">Transferase</keyword>
<sequence length="465" mass="49874">MAPEPDNPVRVLGQCQVSPWPSPPAGKPRSLPLTFYDLAFWDVPPVQRLFFFDNTDLLGGPEFLLSELPLFEKSLAAALHHFYPLAGKLPGGMPETAAPKIVFSDGDSVRLTVAVGDDNFEDLAGDHARDTARLRALLPPLLRNGGGQCSQDVFAVQLTVFPLAGICIGTTLHHAVCDGSSYVHFMRTWAAIHRCGLLDHSGGKSMAVEPPPLFDRSVVRDTDGLREVFLSDHRAYAAAGGKGPHDCDHTSGTTELATFRFTDRLLRWLGKQVESSETSARRCSPYALACGAMWAGIVRARGSSASFGFVTGCKPRASPPIPASYFGNCLGLCRVEEKMEPKQSCLEAVTASAAAIWRAIEGLAEQGRVFRDARGWVRVVREYAAARAVTVAGSPKLGVYAAADLGAPWGRPRKVEIVSVERTGALALAESGRDGDGGIEVGLALPRGEMEAFRAFYGELLVAAV</sequence>
<reference evidence="3" key="1">
    <citation type="submission" date="2023-07" db="EMBL/GenBank/DDBJ databases">
        <title>A chromosome-level genome assembly of Lolium multiflorum.</title>
        <authorList>
            <person name="Chen Y."/>
            <person name="Copetti D."/>
            <person name="Kolliker R."/>
            <person name="Studer B."/>
        </authorList>
    </citation>
    <scope>NUCLEOTIDE SEQUENCE</scope>
    <source>
        <strain evidence="3">02402/16</strain>
        <tissue evidence="3">Leaf</tissue>
    </source>
</reference>
<dbReference type="InterPro" id="IPR023213">
    <property type="entry name" value="CAT-like_dom_sf"/>
</dbReference>